<dbReference type="AlphaFoldDB" id="A0A8J3N2W8"/>
<evidence type="ECO:0000313" key="1">
    <source>
        <dbReference type="EMBL" id="GHO96397.1"/>
    </source>
</evidence>
<gene>
    <name evidence="1" type="ORF">KSF_064450</name>
</gene>
<dbReference type="EMBL" id="BNJK01000001">
    <property type="protein sequence ID" value="GHO96397.1"/>
    <property type="molecule type" value="Genomic_DNA"/>
</dbReference>
<reference evidence="1" key="1">
    <citation type="submission" date="2020-10" db="EMBL/GenBank/DDBJ databases">
        <title>Taxonomic study of unclassified bacteria belonging to the class Ktedonobacteria.</title>
        <authorList>
            <person name="Yabe S."/>
            <person name="Wang C.M."/>
            <person name="Zheng Y."/>
            <person name="Sakai Y."/>
            <person name="Cavaletti L."/>
            <person name="Monciardini P."/>
            <person name="Donadio S."/>
        </authorList>
    </citation>
    <scope>NUCLEOTIDE SEQUENCE</scope>
    <source>
        <strain evidence="1">ID150040</strain>
    </source>
</reference>
<protein>
    <submittedName>
        <fullName evidence="1">Uncharacterized protein</fullName>
    </submittedName>
</protein>
<name>A0A8J3N2W8_9CHLR</name>
<dbReference type="Proteomes" id="UP000597444">
    <property type="component" value="Unassembled WGS sequence"/>
</dbReference>
<accession>A0A8J3N2W8</accession>
<evidence type="ECO:0000313" key="2">
    <source>
        <dbReference type="Proteomes" id="UP000597444"/>
    </source>
</evidence>
<sequence>MKERQIDGAWRNTLSAMKAGETDFYLKRENKTMNVHDYERKYRGLSLMLQGSNLMKRFVSL</sequence>
<keyword evidence="2" id="KW-1185">Reference proteome</keyword>
<organism evidence="1 2">
    <name type="scientific">Reticulibacter mediterranei</name>
    <dbReference type="NCBI Taxonomy" id="2778369"/>
    <lineage>
        <taxon>Bacteria</taxon>
        <taxon>Bacillati</taxon>
        <taxon>Chloroflexota</taxon>
        <taxon>Ktedonobacteria</taxon>
        <taxon>Ktedonobacterales</taxon>
        <taxon>Reticulibacteraceae</taxon>
        <taxon>Reticulibacter</taxon>
    </lineage>
</organism>
<comment type="caution">
    <text evidence="1">The sequence shown here is derived from an EMBL/GenBank/DDBJ whole genome shotgun (WGS) entry which is preliminary data.</text>
</comment>
<proteinExistence type="predicted"/>